<dbReference type="OrthoDB" id="9793586at2"/>
<evidence type="ECO:0000313" key="3">
    <source>
        <dbReference type="Proteomes" id="UP000190890"/>
    </source>
</evidence>
<dbReference type="EMBL" id="LZZM01000022">
    <property type="protein sequence ID" value="OOM82295.1"/>
    <property type="molecule type" value="Genomic_DNA"/>
</dbReference>
<dbReference type="RefSeq" id="WP_077845735.1">
    <property type="nucleotide sequence ID" value="NZ_LZZM01000022.1"/>
</dbReference>
<organism evidence="2 3">
    <name type="scientific">Clostridium puniceum</name>
    <dbReference type="NCBI Taxonomy" id="29367"/>
    <lineage>
        <taxon>Bacteria</taxon>
        <taxon>Bacillati</taxon>
        <taxon>Bacillota</taxon>
        <taxon>Clostridia</taxon>
        <taxon>Eubacteriales</taxon>
        <taxon>Clostridiaceae</taxon>
        <taxon>Clostridium</taxon>
    </lineage>
</organism>
<dbReference type="SUPFAM" id="SSF51735">
    <property type="entry name" value="NAD(P)-binding Rossmann-fold domains"/>
    <property type="match status" value="1"/>
</dbReference>
<gene>
    <name evidence="2" type="ORF">CLPUN_04340</name>
</gene>
<proteinExistence type="predicted"/>
<dbReference type="STRING" id="29367.CLPUN_04340"/>
<accession>A0A1S8TY05</accession>
<dbReference type="InterPro" id="IPR036291">
    <property type="entry name" value="NAD(P)-bd_dom_sf"/>
</dbReference>
<dbReference type="InterPro" id="IPR013332">
    <property type="entry name" value="KPR_N"/>
</dbReference>
<dbReference type="Gene3D" id="3.40.50.720">
    <property type="entry name" value="NAD(P)-binding Rossmann-like Domain"/>
    <property type="match status" value="1"/>
</dbReference>
<comment type="caution">
    <text evidence="2">The sequence shown here is derived from an EMBL/GenBank/DDBJ whole genome shotgun (WGS) entry which is preliminary data.</text>
</comment>
<protein>
    <submittedName>
        <fullName evidence="2">2-dehydropantoate 2-reductase</fullName>
    </submittedName>
</protein>
<evidence type="ECO:0000313" key="2">
    <source>
        <dbReference type="EMBL" id="OOM82295.1"/>
    </source>
</evidence>
<dbReference type="Pfam" id="PF02558">
    <property type="entry name" value="ApbA"/>
    <property type="match status" value="1"/>
</dbReference>
<feature type="domain" description="Ketopantoate reductase N-terminal" evidence="1">
    <location>
        <begin position="3"/>
        <end position="133"/>
    </location>
</feature>
<evidence type="ECO:0000259" key="1">
    <source>
        <dbReference type="Pfam" id="PF02558"/>
    </source>
</evidence>
<keyword evidence="3" id="KW-1185">Reference proteome</keyword>
<dbReference type="AlphaFoldDB" id="A0A1S8TY05"/>
<sequence length="308" mass="35641">MKILIVGTGVIGTLYGHALSKYHEVIHFVREDKLKIMNERNILYDIIDEREKEENMYTTGEYTYKCISRVDCDYDLIIVPVNTYQLKNILETLIKQTPNANYLLFTLNWSGTDKIDKLLKKEQYIMGYAGGGGTFKGNLLWGNVGNDVMLGAVYEEQKPLLDNAIEMFKTCGIIPEIPSNVLHWLWIHNVGASPIGVGLSKYNDIIRYLEDEELVETCFKAMNECYNLCEKRGVDLSQYPEVEMFKMSFSNLYPMFKKNFEENSIMQRYTAHALLAIDEMNDNFKQMFELGKEIGIDMTNMKELMKLL</sequence>
<dbReference type="Proteomes" id="UP000190890">
    <property type="component" value="Unassembled WGS sequence"/>
</dbReference>
<reference evidence="2 3" key="1">
    <citation type="submission" date="2016-05" db="EMBL/GenBank/DDBJ databases">
        <title>Microbial solvent formation.</title>
        <authorList>
            <person name="Poehlein A."/>
            <person name="Montoya Solano J.D."/>
            <person name="Flitsch S."/>
            <person name="Krabben P."/>
            <person name="Duerre P."/>
            <person name="Daniel R."/>
        </authorList>
    </citation>
    <scope>NUCLEOTIDE SEQUENCE [LARGE SCALE GENOMIC DNA]</scope>
    <source>
        <strain evidence="2 3">DSM 2619</strain>
    </source>
</reference>
<name>A0A1S8TY05_9CLOT</name>